<dbReference type="HOGENOM" id="CLU_131305_4_1_2"/>
<keyword evidence="2" id="KW-0614">Plasmid</keyword>
<reference evidence="2 3" key="1">
    <citation type="journal article" date="2010" name="Stand. Genomic Sci.">
        <title>Complete genome sequence of Haloterrigena turkmenica type strain (4k).</title>
        <authorList>
            <person name="Saunders E."/>
            <person name="Tindall B.J."/>
            <person name="Fahnrich R."/>
            <person name="Lapidus A."/>
            <person name="Copeland A."/>
            <person name="Del Rio T.G."/>
            <person name="Lucas S."/>
            <person name="Chen F."/>
            <person name="Tice H."/>
            <person name="Cheng J.F."/>
            <person name="Han C."/>
            <person name="Detter J.C."/>
            <person name="Bruce D."/>
            <person name="Goodwin L."/>
            <person name="Chain P."/>
            <person name="Pitluck S."/>
            <person name="Pati A."/>
            <person name="Ivanova N."/>
            <person name="Mavromatis K."/>
            <person name="Chen A."/>
            <person name="Palaniappan K."/>
            <person name="Land M."/>
            <person name="Hauser L."/>
            <person name="Chang Y.J."/>
            <person name="Jeffries C.D."/>
            <person name="Brettin T."/>
            <person name="Rohde M."/>
            <person name="Goker M."/>
            <person name="Bristow J."/>
            <person name="Eisen J.A."/>
            <person name="Markowitz V."/>
            <person name="Hugenholtz P."/>
            <person name="Klenk H.P."/>
            <person name="Kyrpides N.C."/>
        </authorList>
    </citation>
    <scope>NUCLEOTIDE SEQUENCE [LARGE SCALE GENOMIC DNA]</scope>
    <source>
        <strain evidence="3">ATCC 51198 / DSM 5511 / JCM 9101 / NCIMB 13204 / VKM B-1734 / 4k</strain>
    </source>
</reference>
<dbReference type="RefSeq" id="WP_012945301.1">
    <property type="nucleotide sequence ID" value="NC_013744.1"/>
</dbReference>
<dbReference type="GeneID" id="8744866"/>
<feature type="domain" description="DUF7344" evidence="1">
    <location>
        <begin position="13"/>
        <end position="90"/>
    </location>
</feature>
<evidence type="ECO:0000259" key="1">
    <source>
        <dbReference type="Pfam" id="PF24035"/>
    </source>
</evidence>
<dbReference type="InterPro" id="IPR036388">
    <property type="entry name" value="WH-like_DNA-bd_sf"/>
</dbReference>
<dbReference type="InterPro" id="IPR055768">
    <property type="entry name" value="DUF7344"/>
</dbReference>
<dbReference type="Proteomes" id="UP000001903">
    <property type="component" value="Plasmid pHTUR01"/>
</dbReference>
<evidence type="ECO:0000313" key="3">
    <source>
        <dbReference type="Proteomes" id="UP000001903"/>
    </source>
</evidence>
<dbReference type="Pfam" id="PF24035">
    <property type="entry name" value="DUF7344"/>
    <property type="match status" value="1"/>
</dbReference>
<dbReference type="EMBL" id="CP001861">
    <property type="protein sequence ID" value="ADB63057.1"/>
    <property type="molecule type" value="Genomic_DNA"/>
</dbReference>
<proteinExistence type="predicted"/>
<dbReference type="OrthoDB" id="247722at2157"/>
<geneLocation type="plasmid" evidence="2 3">
    <name>pHTUR01</name>
</geneLocation>
<sequence length="119" mass="13714">MEEIADDFNTVLDLCQDRYRRIVLAVLVEEQRLLTVNDLTKTVLKHNHQTSIIEGCIGRLTKIQLSLLHTHIPKLEMEGVIEYDRERQKVKPTEQLDQLQPYLSAIINLDPGLEEPVGL</sequence>
<keyword evidence="3" id="KW-1185">Reference proteome</keyword>
<evidence type="ECO:0000313" key="2">
    <source>
        <dbReference type="EMBL" id="ADB63057.1"/>
    </source>
</evidence>
<dbReference type="KEGG" id="htu:Htur_4238"/>
<protein>
    <recommendedName>
        <fullName evidence="1">DUF7344 domain-containing protein</fullName>
    </recommendedName>
</protein>
<dbReference type="Gene3D" id="1.10.10.10">
    <property type="entry name" value="Winged helix-like DNA-binding domain superfamily/Winged helix DNA-binding domain"/>
    <property type="match status" value="1"/>
</dbReference>
<gene>
    <name evidence="2" type="ordered locus">Htur_4238</name>
</gene>
<dbReference type="AlphaFoldDB" id="D2S110"/>
<name>D2S110_HALTV</name>
<accession>D2S110</accession>
<organism evidence="2 3">
    <name type="scientific">Haloterrigena turkmenica (strain ATCC 51198 / DSM 5511 / JCM 9101 / NCIMB 13204 / VKM B-1734 / 4k)</name>
    <name type="common">Halococcus turkmenicus</name>
    <dbReference type="NCBI Taxonomy" id="543526"/>
    <lineage>
        <taxon>Archaea</taxon>
        <taxon>Methanobacteriati</taxon>
        <taxon>Methanobacteriota</taxon>
        <taxon>Stenosarchaea group</taxon>
        <taxon>Halobacteria</taxon>
        <taxon>Halobacteriales</taxon>
        <taxon>Natrialbaceae</taxon>
        <taxon>Haloterrigena</taxon>
    </lineage>
</organism>